<evidence type="ECO:0000256" key="1">
    <source>
        <dbReference type="SAM" id="SignalP"/>
    </source>
</evidence>
<reference evidence="2" key="1">
    <citation type="journal article" date="2021" name="PeerJ">
        <title>Extensive microbial diversity within the chicken gut microbiome revealed by metagenomics and culture.</title>
        <authorList>
            <person name="Gilroy R."/>
            <person name="Ravi A."/>
            <person name="Getino M."/>
            <person name="Pursley I."/>
            <person name="Horton D.L."/>
            <person name="Alikhan N.F."/>
            <person name="Baker D."/>
            <person name="Gharbi K."/>
            <person name="Hall N."/>
            <person name="Watson M."/>
            <person name="Adriaenssens E.M."/>
            <person name="Foster-Nyarko E."/>
            <person name="Jarju S."/>
            <person name="Secka A."/>
            <person name="Antonio M."/>
            <person name="Oren A."/>
            <person name="Chaudhuri R.R."/>
            <person name="La Ragione R."/>
            <person name="Hildebrand F."/>
            <person name="Pallen M.J."/>
        </authorList>
    </citation>
    <scope>NUCLEOTIDE SEQUENCE</scope>
    <source>
        <strain evidence="2">CHK160-9182</strain>
    </source>
</reference>
<comment type="caution">
    <text evidence="2">The sequence shown here is derived from an EMBL/GenBank/DDBJ whole genome shotgun (WGS) entry which is preliminary data.</text>
</comment>
<dbReference type="EMBL" id="DXHP01000155">
    <property type="protein sequence ID" value="HIW07030.1"/>
    <property type="molecule type" value="Genomic_DNA"/>
</dbReference>
<evidence type="ECO:0000313" key="3">
    <source>
        <dbReference type="Proteomes" id="UP000823934"/>
    </source>
</evidence>
<feature type="non-terminal residue" evidence="2">
    <location>
        <position position="1422"/>
    </location>
</feature>
<dbReference type="PANTHER" id="PTHR11102">
    <property type="entry name" value="SEL-1-LIKE PROTEIN"/>
    <property type="match status" value="1"/>
</dbReference>
<evidence type="ECO:0000313" key="2">
    <source>
        <dbReference type="EMBL" id="HIW07030.1"/>
    </source>
</evidence>
<dbReference type="SUPFAM" id="SSF81901">
    <property type="entry name" value="HCP-like"/>
    <property type="match status" value="6"/>
</dbReference>
<organism evidence="2 3">
    <name type="scientific">Candidatus Ignatzschineria merdigallinarum</name>
    <dbReference type="NCBI Taxonomy" id="2838621"/>
    <lineage>
        <taxon>Bacteria</taxon>
        <taxon>Pseudomonadati</taxon>
        <taxon>Pseudomonadota</taxon>
        <taxon>Gammaproteobacteria</taxon>
        <taxon>Cardiobacteriales</taxon>
        <taxon>Ignatzschineriaceae</taxon>
        <taxon>Ignatzschineria</taxon>
    </lineage>
</organism>
<accession>A0A9D1Q592</accession>
<gene>
    <name evidence="2" type="ORF">H9889_06860</name>
</gene>
<reference evidence="2" key="2">
    <citation type="submission" date="2021-04" db="EMBL/GenBank/DDBJ databases">
        <authorList>
            <person name="Gilroy R."/>
        </authorList>
    </citation>
    <scope>NUCLEOTIDE SEQUENCE</scope>
    <source>
        <strain evidence="2">CHK160-9182</strain>
    </source>
</reference>
<proteinExistence type="predicted"/>
<feature type="chain" id="PRO_5038340184" evidence="1">
    <location>
        <begin position="22"/>
        <end position="1422"/>
    </location>
</feature>
<protein>
    <submittedName>
        <fullName evidence="2">Sel1 repeat family protein</fullName>
    </submittedName>
</protein>
<dbReference type="Proteomes" id="UP000823934">
    <property type="component" value="Unassembled WGS sequence"/>
</dbReference>
<name>A0A9D1Q592_9GAMM</name>
<dbReference type="Pfam" id="PF08238">
    <property type="entry name" value="Sel1"/>
    <property type="match status" value="13"/>
</dbReference>
<dbReference type="Gene3D" id="1.25.40.10">
    <property type="entry name" value="Tetratricopeptide repeat domain"/>
    <property type="match status" value="6"/>
</dbReference>
<keyword evidence="1" id="KW-0732">Signal</keyword>
<dbReference type="InterPro" id="IPR006597">
    <property type="entry name" value="Sel1-like"/>
</dbReference>
<dbReference type="PANTHER" id="PTHR11102:SF160">
    <property type="entry name" value="ERAD-ASSOCIATED E3 UBIQUITIN-PROTEIN LIGASE COMPONENT HRD3"/>
    <property type="match status" value="1"/>
</dbReference>
<sequence>MKKLTLSLLLSSVLLSGQASIAEMIDGYQALSRGDQQAAYAFFLEEAKDNPQALFVLGMMNYEGIGIPKDLVKTESLLKQAAEAGSLEAQYNLAILRLDGELRGAPLENQYSQLMEVSEKGLDAATVRLGVALIENEGEPHSFFTPESTKEIYKQLEKSFNAGNGFAGFILGVYWAEAERFGLGETNYKTAIKLLEKSYEKGFLPASMGLAALYSEGGYGLTANPEKAEKYQTIVFENLGMISSFEDLLPGVLSIYSVMTPAEQKKIITQLQKDAQSGSVSAIAELIQRYEIGNGVTKSPAKVEQYLLQLEALDTAESLYALGKVSLKQSEALGKHYIEASAAKDYIPAIHWLSQRMNHEWNTEESVMAAYELQGANLGDVISIHAVIRRLDQELQNYGWWSDEKRPIGLIAQEIYEWTQELQEIAPEDVRTHLQLASVYELGIGTEIDPEKAFASLMQAYQYAPDNEELLLSLAVKKRDGIGTAQDFAASAQYYLQAKAQNRSITALDGLIYLNQLTIGFKGDRVLQSQILGITLDEYANQNQYFTILDCLLGELEIVINESHKASIYAYLLADRYFLQYLQFNSAIKTNSENVEALIEQRDQLLKKATQFYENAYDQREQAKLHYVEALKILRENSKNSLVAQNMAIEARKTLMRIDSLAKSPKSIPHNDPLYLTEKERTRALKQAILLLDDSEDFQRWFGEEVLSYHPKAIDLLQNMIAEQGDQAPVFALYYLGSSETDNGNASGYDRIVLAANQGYLPAIYHLAKAYYDENTLLINYLGGSKQSAIKWYEKGAALNDEESIYQLGELYLDNKIGLDLPASKGDLKAISYYEQLQDQDYRFAKFHLNDAKERVAAYQDIQKRLKAQDPEAFYQQSSIYRYGEYGEQKNEIKAEEYLLKAADMGYIPAMRNYYDRYWNDSTITGETLERFNRYHIGYVHGAKGDWETQRLADRYLKGDRIPESRKKAREYYEFALQNDPDSSASYDLGYMNRFDQNLPLAKTGNAEAMLVIGRAYDTGNGIKQNPQKAYEWLEKSANAGNREAAFYFGVSAQEGIIAENGEIIIAPDWETALKWYEQASDRFKHAIAGRIEEYETLHLPAEKGDAKAMVGLADKYASDYRSREQIYDLNMAKRWYEKALAAGELSAHFGMMDLLPKSEQAAYLQTLLDSDGDTTFNMRLSKAIRAQDTLTPAQLQLAIDHLVTIATDESLPANIRQTALAELLLSYHRSYRLENGQVISAPDFEKNQALALRYSQEFPAMKRIVADALYQQDDLENAMNLWQEALDAGDYVAALRLFRQTMPGSYDTVNLAGLTKLEQLYERYLALVPEYPIGPDGYTEFIKTYDIEGVLDNGDRAEMSEHLGQLWQKNGYDFMADIERSRKWYQHALDRQVTRDRVNNLLRFTEELYASNPDNLQYLAE</sequence>
<feature type="signal peptide" evidence="1">
    <location>
        <begin position="1"/>
        <end position="21"/>
    </location>
</feature>
<dbReference type="InterPro" id="IPR011990">
    <property type="entry name" value="TPR-like_helical_dom_sf"/>
</dbReference>
<dbReference type="InterPro" id="IPR050767">
    <property type="entry name" value="Sel1_AlgK"/>
</dbReference>
<dbReference type="SMART" id="SM00671">
    <property type="entry name" value="SEL1"/>
    <property type="match status" value="14"/>
</dbReference>